<proteinExistence type="predicted"/>
<reference evidence="1 2" key="1">
    <citation type="journal article" date="2023" name="Int. J. Syst. Evol. Microbiol.">
        <title>Terrisporobacter hibernicus sp. nov., isolated from bovine faeces in Northern Ireland.</title>
        <authorList>
            <person name="Mitchell M."/>
            <person name="Nguyen S.V."/>
            <person name="Connor M."/>
            <person name="Fairley D.J."/>
            <person name="Donoghue O."/>
            <person name="Marshall H."/>
            <person name="Koolman L."/>
            <person name="McMullan G."/>
            <person name="Schaffer K.E."/>
            <person name="McGrath J.W."/>
            <person name="Fanning S."/>
        </authorList>
    </citation>
    <scope>NUCLEOTIDE SEQUENCE [LARGE SCALE GENOMIC DNA]</scope>
    <source>
        <strain evidence="1 2">MCA3</strain>
    </source>
</reference>
<accession>A0AAX2ZIX3</accession>
<dbReference type="EMBL" id="CP081135">
    <property type="protein sequence ID" value="UEL47632.1"/>
    <property type="molecule type" value="Genomic_DNA"/>
</dbReference>
<dbReference type="Proteomes" id="UP001198983">
    <property type="component" value="Chromosome"/>
</dbReference>
<sequence>MPCKTKVNEDEKIVYEICEKLNKLVKKIVYLDPSFVYTGSKEKGYYTIYNKNNYGKSMDLSLNFRLYYPDKESFYYDTQAKHLKSTDLNEYIQSKYNDSKLIYAKIEWFSVNPTSTGTGSRLIVHFIEILKHIENIEFILLCPKNNTAKNFWSRNKFVEEDYYIKLDKRVKNTACKRLVYKF</sequence>
<evidence type="ECO:0000313" key="1">
    <source>
        <dbReference type="EMBL" id="UEL47632.1"/>
    </source>
</evidence>
<dbReference type="SUPFAM" id="SSF55729">
    <property type="entry name" value="Acyl-CoA N-acyltransferases (Nat)"/>
    <property type="match status" value="1"/>
</dbReference>
<dbReference type="KEGG" id="tem:JW646_18745"/>
<dbReference type="AlphaFoldDB" id="A0AAX2ZIX3"/>
<dbReference type="Gene3D" id="3.40.630.30">
    <property type="match status" value="1"/>
</dbReference>
<name>A0AAX2ZIX3_9FIRM</name>
<protein>
    <recommendedName>
        <fullName evidence="3">GNAT family N-acetyltransferase</fullName>
    </recommendedName>
</protein>
<organism evidence="1 2">
    <name type="scientific">Terrisporobacter hibernicus</name>
    <dbReference type="NCBI Taxonomy" id="2813371"/>
    <lineage>
        <taxon>Bacteria</taxon>
        <taxon>Bacillati</taxon>
        <taxon>Bacillota</taxon>
        <taxon>Clostridia</taxon>
        <taxon>Peptostreptococcales</taxon>
        <taxon>Peptostreptococcaceae</taxon>
        <taxon>Terrisporobacter</taxon>
    </lineage>
</organism>
<gene>
    <name evidence="1" type="ORF">JW646_18745</name>
</gene>
<keyword evidence="2" id="KW-1185">Reference proteome</keyword>
<evidence type="ECO:0000313" key="2">
    <source>
        <dbReference type="Proteomes" id="UP001198983"/>
    </source>
</evidence>
<dbReference type="RefSeq" id="WP_228415989.1">
    <property type="nucleotide sequence ID" value="NZ_CP081135.1"/>
</dbReference>
<dbReference type="InterPro" id="IPR016181">
    <property type="entry name" value="Acyl_CoA_acyltransferase"/>
</dbReference>
<evidence type="ECO:0008006" key="3">
    <source>
        <dbReference type="Google" id="ProtNLM"/>
    </source>
</evidence>